<dbReference type="Proteomes" id="UP001596270">
    <property type="component" value="Unassembled WGS sequence"/>
</dbReference>
<organism evidence="2 3">
    <name type="scientific">Polaromonas aquatica</name>
    <dbReference type="NCBI Taxonomy" id="332657"/>
    <lineage>
        <taxon>Bacteria</taxon>
        <taxon>Pseudomonadati</taxon>
        <taxon>Pseudomonadota</taxon>
        <taxon>Betaproteobacteria</taxon>
        <taxon>Burkholderiales</taxon>
        <taxon>Comamonadaceae</taxon>
        <taxon>Polaromonas</taxon>
    </lineage>
</organism>
<feature type="region of interest" description="Disordered" evidence="1">
    <location>
        <begin position="23"/>
        <end position="49"/>
    </location>
</feature>
<evidence type="ECO:0000313" key="2">
    <source>
        <dbReference type="EMBL" id="MFC6280122.1"/>
    </source>
</evidence>
<reference evidence="3" key="1">
    <citation type="journal article" date="2019" name="Int. J. Syst. Evol. Microbiol.">
        <title>The Global Catalogue of Microorganisms (GCM) 10K type strain sequencing project: providing services to taxonomists for standard genome sequencing and annotation.</title>
        <authorList>
            <consortium name="The Broad Institute Genomics Platform"/>
            <consortium name="The Broad Institute Genome Sequencing Center for Infectious Disease"/>
            <person name="Wu L."/>
            <person name="Ma J."/>
        </authorList>
    </citation>
    <scope>NUCLEOTIDE SEQUENCE [LARGE SCALE GENOMIC DNA]</scope>
    <source>
        <strain evidence="3">CCUG 39402</strain>
    </source>
</reference>
<dbReference type="RefSeq" id="WP_371434449.1">
    <property type="nucleotide sequence ID" value="NZ_JBHSRS010000005.1"/>
</dbReference>
<accession>A0ABW1TSB3</accession>
<evidence type="ECO:0000256" key="1">
    <source>
        <dbReference type="SAM" id="MobiDB-lite"/>
    </source>
</evidence>
<sequence>MVIFFRQRDDIINQVTQTCAANSGINDNQSSELASDPAGLTSKCSQPESVPGPLLTGNAKSVLAMLTGQHAETALKMSDFQRKIWEQFLTLAGFQHLFPGLFPGFALAASEFH</sequence>
<protein>
    <submittedName>
        <fullName evidence="2">Uncharacterized protein</fullName>
    </submittedName>
</protein>
<evidence type="ECO:0000313" key="3">
    <source>
        <dbReference type="Proteomes" id="UP001596270"/>
    </source>
</evidence>
<name>A0ABW1TSB3_9BURK</name>
<gene>
    <name evidence="2" type="ORF">ACFQND_02625</name>
</gene>
<feature type="compositionally biased region" description="Polar residues" evidence="1">
    <location>
        <begin position="23"/>
        <end position="33"/>
    </location>
</feature>
<dbReference type="EMBL" id="JBHSRS010000005">
    <property type="protein sequence ID" value="MFC6280122.1"/>
    <property type="molecule type" value="Genomic_DNA"/>
</dbReference>
<proteinExistence type="predicted"/>
<keyword evidence="3" id="KW-1185">Reference proteome</keyword>
<comment type="caution">
    <text evidence="2">The sequence shown here is derived from an EMBL/GenBank/DDBJ whole genome shotgun (WGS) entry which is preliminary data.</text>
</comment>